<dbReference type="EMBL" id="JAAKDE010000001">
    <property type="protein sequence ID" value="MBA2131965.1"/>
    <property type="molecule type" value="Genomic_DNA"/>
</dbReference>
<keyword evidence="1" id="KW-0812">Transmembrane</keyword>
<name>A0A8J6HXT7_9FIRM</name>
<comment type="caution">
    <text evidence="2">The sequence shown here is derived from an EMBL/GenBank/DDBJ whole genome shotgun (WGS) entry which is preliminary data.</text>
</comment>
<accession>A0A8J6HXT7</accession>
<dbReference type="Proteomes" id="UP000657177">
    <property type="component" value="Unassembled WGS sequence"/>
</dbReference>
<evidence type="ECO:0000256" key="1">
    <source>
        <dbReference type="SAM" id="Phobius"/>
    </source>
</evidence>
<feature type="transmembrane region" description="Helical" evidence="1">
    <location>
        <begin position="12"/>
        <end position="31"/>
    </location>
</feature>
<gene>
    <name evidence="2" type="ORF">G5B42_00100</name>
</gene>
<reference evidence="2" key="1">
    <citation type="submission" date="2020-06" db="EMBL/GenBank/DDBJ databases">
        <title>Novel chitinolytic bacterium.</title>
        <authorList>
            <person name="Ungkulpasvich U."/>
            <person name="Kosugi A."/>
            <person name="Uke A."/>
        </authorList>
    </citation>
    <scope>NUCLEOTIDE SEQUENCE</scope>
    <source>
        <strain evidence="2">UUS1-1</strain>
    </source>
</reference>
<sequence length="131" mass="15302">MEFNFVWTTPSGGAPVVSIASYGITFNNVVIEMMHRPKKIMIGYDDKKKVVGFKAIYTSEEENEKCFPFTERERNGYVRIGIKDFVKYISNRTGLDFKNSTRYIGVWDEEQKLLTINLKEPMDQLKEIEEE</sequence>
<evidence type="ECO:0000313" key="3">
    <source>
        <dbReference type="Proteomes" id="UP000657177"/>
    </source>
</evidence>
<evidence type="ECO:0000313" key="2">
    <source>
        <dbReference type="EMBL" id="MBA2131965.1"/>
    </source>
</evidence>
<keyword evidence="1" id="KW-0472">Membrane</keyword>
<protein>
    <submittedName>
        <fullName evidence="2">Uncharacterized protein</fullName>
    </submittedName>
</protein>
<proteinExistence type="predicted"/>
<dbReference type="AlphaFoldDB" id="A0A8J6HXT7"/>
<keyword evidence="1" id="KW-1133">Transmembrane helix</keyword>
<dbReference type="RefSeq" id="WP_181338410.1">
    <property type="nucleotide sequence ID" value="NZ_JAAKDE010000001.1"/>
</dbReference>
<keyword evidence="3" id="KW-1185">Reference proteome</keyword>
<organism evidence="2 3">
    <name type="scientific">Capillibacterium thermochitinicola</name>
    <dbReference type="NCBI Taxonomy" id="2699427"/>
    <lineage>
        <taxon>Bacteria</taxon>
        <taxon>Bacillati</taxon>
        <taxon>Bacillota</taxon>
        <taxon>Capillibacterium</taxon>
    </lineage>
</organism>